<dbReference type="Gene3D" id="3.20.20.150">
    <property type="entry name" value="Divalent-metal-dependent TIM barrel enzymes"/>
    <property type="match status" value="1"/>
</dbReference>
<sequence>MAALGGGIYIVHPSELVGPENPAKNEQGDPSFNLSFVRDIKTKGKAFQAIMERLRMLAIYAKEKRLKVALENMGWWSEEVVAKTVDLLNEVRSDNIGLCLDVGHANRSHNAKRMIRSFEKKIITTHLHDNHGEETDEHLLPFLGSVNWRKMLETLKENEYSGVLLYEPLTRGTPISVEQTKHSLHRIRLLWEEVQKNPKEKPRP</sequence>
<dbReference type="InterPro" id="IPR013022">
    <property type="entry name" value="Xyl_isomerase-like_TIM-brl"/>
</dbReference>
<dbReference type="PANTHER" id="PTHR12110:SF21">
    <property type="entry name" value="XYLOSE ISOMERASE-LIKE TIM BARREL DOMAIN-CONTAINING PROTEIN"/>
    <property type="match status" value="1"/>
</dbReference>
<proteinExistence type="predicted"/>
<gene>
    <name evidence="2" type="ORF">LCGC14_2952640</name>
</gene>
<dbReference type="AlphaFoldDB" id="A0A0F9A5Z1"/>
<evidence type="ECO:0000259" key="1">
    <source>
        <dbReference type="Pfam" id="PF01261"/>
    </source>
</evidence>
<dbReference type="EMBL" id="LAZR01059542">
    <property type="protein sequence ID" value="KKK67581.1"/>
    <property type="molecule type" value="Genomic_DNA"/>
</dbReference>
<name>A0A0F9A5Z1_9ZZZZ</name>
<organism evidence="2">
    <name type="scientific">marine sediment metagenome</name>
    <dbReference type="NCBI Taxonomy" id="412755"/>
    <lineage>
        <taxon>unclassified sequences</taxon>
        <taxon>metagenomes</taxon>
        <taxon>ecological metagenomes</taxon>
    </lineage>
</organism>
<dbReference type="SUPFAM" id="SSF51658">
    <property type="entry name" value="Xylose isomerase-like"/>
    <property type="match status" value="1"/>
</dbReference>
<reference evidence="2" key="1">
    <citation type="journal article" date="2015" name="Nature">
        <title>Complex archaea that bridge the gap between prokaryotes and eukaryotes.</title>
        <authorList>
            <person name="Spang A."/>
            <person name="Saw J.H."/>
            <person name="Jorgensen S.L."/>
            <person name="Zaremba-Niedzwiedzka K."/>
            <person name="Martijn J."/>
            <person name="Lind A.E."/>
            <person name="van Eijk R."/>
            <person name="Schleper C."/>
            <person name="Guy L."/>
            <person name="Ettema T.J."/>
        </authorList>
    </citation>
    <scope>NUCLEOTIDE SEQUENCE</scope>
</reference>
<accession>A0A0F9A5Z1</accession>
<dbReference type="InterPro" id="IPR050312">
    <property type="entry name" value="IolE/XylAMocC-like"/>
</dbReference>
<protein>
    <recommendedName>
        <fullName evidence="1">Xylose isomerase-like TIM barrel domain-containing protein</fullName>
    </recommendedName>
</protein>
<feature type="domain" description="Xylose isomerase-like TIM barrel" evidence="1">
    <location>
        <begin position="2"/>
        <end position="185"/>
    </location>
</feature>
<comment type="caution">
    <text evidence="2">The sequence shown here is derived from an EMBL/GenBank/DDBJ whole genome shotgun (WGS) entry which is preliminary data.</text>
</comment>
<dbReference type="InterPro" id="IPR036237">
    <property type="entry name" value="Xyl_isomerase-like_sf"/>
</dbReference>
<evidence type="ECO:0000313" key="2">
    <source>
        <dbReference type="EMBL" id="KKK67581.1"/>
    </source>
</evidence>
<dbReference type="PANTHER" id="PTHR12110">
    <property type="entry name" value="HYDROXYPYRUVATE ISOMERASE"/>
    <property type="match status" value="1"/>
</dbReference>
<dbReference type="Pfam" id="PF01261">
    <property type="entry name" value="AP_endonuc_2"/>
    <property type="match status" value="1"/>
</dbReference>